<dbReference type="InterPro" id="IPR046347">
    <property type="entry name" value="bZIP_sf"/>
</dbReference>
<evidence type="ECO:0000256" key="6">
    <source>
        <dbReference type="SAM" id="Coils"/>
    </source>
</evidence>
<dbReference type="InterPro" id="IPR004827">
    <property type="entry name" value="bZIP"/>
</dbReference>
<dbReference type="CDD" id="cd14689">
    <property type="entry name" value="bZIP_CREB3"/>
    <property type="match status" value="1"/>
</dbReference>
<evidence type="ECO:0000256" key="4">
    <source>
        <dbReference type="ARBA" id="ARBA00023163"/>
    </source>
</evidence>
<evidence type="ECO:0000256" key="3">
    <source>
        <dbReference type="ARBA" id="ARBA00023125"/>
    </source>
</evidence>
<keyword evidence="2" id="KW-0805">Transcription regulation</keyword>
<keyword evidence="6" id="KW-0175">Coiled coil</keyword>
<feature type="coiled-coil region" evidence="6">
    <location>
        <begin position="290"/>
        <end position="362"/>
    </location>
</feature>
<keyword evidence="4" id="KW-0804">Transcription</keyword>
<comment type="subcellular location">
    <subcellularLocation>
        <location evidence="1">Endoplasmic reticulum membrane</location>
        <topology evidence="1">Single-pass type II membrane protein</topology>
    </subcellularLocation>
</comment>
<comment type="caution">
    <text evidence="8">The sequence shown here is derived from an EMBL/GenBank/DDBJ whole genome shotgun (WGS) entry which is preliminary data.</text>
</comment>
<dbReference type="AlphaFoldDB" id="A0AAN7V4U1"/>
<protein>
    <recommendedName>
        <fullName evidence="7">BZIP domain-containing protein</fullName>
    </recommendedName>
</protein>
<keyword evidence="9" id="KW-1185">Reference proteome</keyword>
<dbReference type="GO" id="GO:0000978">
    <property type="term" value="F:RNA polymerase II cis-regulatory region sequence-specific DNA binding"/>
    <property type="evidence" value="ECO:0007669"/>
    <property type="project" value="TreeGrafter"/>
</dbReference>
<evidence type="ECO:0000259" key="7">
    <source>
        <dbReference type="PROSITE" id="PS50217"/>
    </source>
</evidence>
<dbReference type="PANTHER" id="PTHR45996">
    <property type="entry name" value="AGAP001464-PB"/>
    <property type="match status" value="1"/>
</dbReference>
<dbReference type="Proteomes" id="UP001329430">
    <property type="component" value="Chromosome 9"/>
</dbReference>
<dbReference type="PROSITE" id="PS50217">
    <property type="entry name" value="BZIP"/>
    <property type="match status" value="1"/>
</dbReference>
<reference evidence="8 9" key="1">
    <citation type="journal article" date="2024" name="Insects">
        <title>An Improved Chromosome-Level Genome Assembly of the Firefly Pyrocoelia pectoralis.</title>
        <authorList>
            <person name="Fu X."/>
            <person name="Meyer-Rochow V.B."/>
            <person name="Ballantyne L."/>
            <person name="Zhu X."/>
        </authorList>
    </citation>
    <scope>NUCLEOTIDE SEQUENCE [LARGE SCALE GENOMIC DNA]</scope>
    <source>
        <strain evidence="8">XCY_ONT2</strain>
    </source>
</reference>
<name>A0AAN7V4U1_9COLE</name>
<evidence type="ECO:0000313" key="9">
    <source>
        <dbReference type="Proteomes" id="UP001329430"/>
    </source>
</evidence>
<dbReference type="Pfam" id="PF00170">
    <property type="entry name" value="bZIP_1"/>
    <property type="match status" value="1"/>
</dbReference>
<keyword evidence="5" id="KW-0539">Nucleus</keyword>
<dbReference type="SMART" id="SM00338">
    <property type="entry name" value="BRLZ"/>
    <property type="match status" value="1"/>
</dbReference>
<accession>A0AAN7V4U1</accession>
<evidence type="ECO:0000256" key="1">
    <source>
        <dbReference type="ARBA" id="ARBA00004648"/>
    </source>
</evidence>
<dbReference type="EMBL" id="JAVRBK010000009">
    <property type="protein sequence ID" value="KAK5639056.1"/>
    <property type="molecule type" value="Genomic_DNA"/>
</dbReference>
<dbReference type="SUPFAM" id="SSF57959">
    <property type="entry name" value="Leucine zipper domain"/>
    <property type="match status" value="1"/>
</dbReference>
<evidence type="ECO:0000256" key="2">
    <source>
        <dbReference type="ARBA" id="ARBA00023015"/>
    </source>
</evidence>
<organism evidence="8 9">
    <name type="scientific">Pyrocoelia pectoralis</name>
    <dbReference type="NCBI Taxonomy" id="417401"/>
    <lineage>
        <taxon>Eukaryota</taxon>
        <taxon>Metazoa</taxon>
        <taxon>Ecdysozoa</taxon>
        <taxon>Arthropoda</taxon>
        <taxon>Hexapoda</taxon>
        <taxon>Insecta</taxon>
        <taxon>Pterygota</taxon>
        <taxon>Neoptera</taxon>
        <taxon>Endopterygota</taxon>
        <taxon>Coleoptera</taxon>
        <taxon>Polyphaga</taxon>
        <taxon>Elateriformia</taxon>
        <taxon>Elateroidea</taxon>
        <taxon>Lampyridae</taxon>
        <taxon>Lampyrinae</taxon>
        <taxon>Pyrocoelia</taxon>
    </lineage>
</organism>
<evidence type="ECO:0000313" key="8">
    <source>
        <dbReference type="EMBL" id="KAK5639056.1"/>
    </source>
</evidence>
<dbReference type="GO" id="GO:0000981">
    <property type="term" value="F:DNA-binding transcription factor activity, RNA polymerase II-specific"/>
    <property type="evidence" value="ECO:0007669"/>
    <property type="project" value="TreeGrafter"/>
</dbReference>
<keyword evidence="3" id="KW-0238">DNA-binding</keyword>
<evidence type="ECO:0000256" key="5">
    <source>
        <dbReference type="ARBA" id="ARBA00023242"/>
    </source>
</evidence>
<proteinExistence type="predicted"/>
<sequence>MSRLFLKEYIEDNLDCGMMDPLTQLRKELDEIDIPANLNYENPGLMSSEFFDSVLSMEHSNFDSETDNVSFSTIDTDCGLSSDADELRMTNNSSPESATSSTGYELNDLILLNGNSLEYNINNNDPMLQILNHQENLLQKKPQIQVPSKLFINNPNGKKVIVTKPVTMKNNRKSVNTTKQVFRVQSISGKGRSVLLPFNVAKMKNIKIINGKELQAENIKVTKIVDSVPANQTFVDCYEASSPDTFDDDSDSLDTKSESDRQYPILVLSDEEKRLLSKEGICLPTHYPLTKQEERELKRIRRKIRNKISAQDSRKRKKEYVDGLEERIKQGAEEKKILMNRVKHLQQQNSRLIAQMNKLQALVFNTSCSKATPTTCLLIVLVSALLVSLPNLRIPQKSELNDQQQLTARRALLSSSQATTEDTMNLDEFLLFNKEDSTVILDEDNNTEEYNYINYEKRYEGHNLINGDVGDIDGDVRKTFERLKDFLEEGLNERKARKASFMERKFIEPDIDDYVPKIDIDDEYPPAKKKKMEELLQGSRNFISGQQQISHVSATLSVNASKKE</sequence>
<dbReference type="PANTHER" id="PTHR45996:SF3">
    <property type="entry name" value="CREB-H TRANSCRIPTION FACTOR HOMOLOG LET-607"/>
    <property type="match status" value="1"/>
</dbReference>
<dbReference type="GO" id="GO:0005634">
    <property type="term" value="C:nucleus"/>
    <property type="evidence" value="ECO:0007669"/>
    <property type="project" value="TreeGrafter"/>
</dbReference>
<feature type="domain" description="BZIP" evidence="7">
    <location>
        <begin position="296"/>
        <end position="359"/>
    </location>
</feature>
<dbReference type="Gene3D" id="1.20.5.170">
    <property type="match status" value="1"/>
</dbReference>
<gene>
    <name evidence="8" type="ORF">RI129_011548</name>
</gene>
<dbReference type="InterPro" id="IPR051381">
    <property type="entry name" value="CREB_ATF_subfamily"/>
</dbReference>
<dbReference type="GO" id="GO:0005789">
    <property type="term" value="C:endoplasmic reticulum membrane"/>
    <property type="evidence" value="ECO:0007669"/>
    <property type="project" value="UniProtKB-SubCell"/>
</dbReference>